<comment type="caution">
    <text evidence="1">The sequence shown here is derived from an EMBL/GenBank/DDBJ whole genome shotgun (WGS) entry which is preliminary data.</text>
</comment>
<protein>
    <submittedName>
        <fullName evidence="1">Uncharacterized protein</fullName>
    </submittedName>
</protein>
<reference evidence="1 2" key="1">
    <citation type="submission" date="2019-03" db="EMBL/GenBank/DDBJ databases">
        <title>Genomic Encyclopedia of Type Strains, Phase IV (KMG-IV): sequencing the most valuable type-strain genomes for metagenomic binning, comparative biology and taxonomic classification.</title>
        <authorList>
            <person name="Goeker M."/>
        </authorList>
    </citation>
    <scope>NUCLEOTIDE SEQUENCE [LARGE SCALE GENOMIC DNA]</scope>
    <source>
        <strain evidence="1 2">DSM 100556</strain>
    </source>
</reference>
<dbReference type="AlphaFoldDB" id="A0A4R1QVB8"/>
<sequence length="38" mass="4238">MIPALAEAVRNISSVAGASKYLFEKKIEMKESVVNVKW</sequence>
<evidence type="ECO:0000313" key="1">
    <source>
        <dbReference type="EMBL" id="TCL57909.1"/>
    </source>
</evidence>
<accession>A0A4R1QVB8</accession>
<dbReference type="Proteomes" id="UP000295718">
    <property type="component" value="Unassembled WGS sequence"/>
</dbReference>
<organism evidence="1 2">
    <name type="scientific">Kineothrix alysoides</name>
    <dbReference type="NCBI Taxonomy" id="1469948"/>
    <lineage>
        <taxon>Bacteria</taxon>
        <taxon>Bacillati</taxon>
        <taxon>Bacillota</taxon>
        <taxon>Clostridia</taxon>
        <taxon>Lachnospirales</taxon>
        <taxon>Lachnospiraceae</taxon>
        <taxon>Kineothrix</taxon>
    </lineage>
</organism>
<dbReference type="EMBL" id="SLUO01000007">
    <property type="protein sequence ID" value="TCL57909.1"/>
    <property type="molecule type" value="Genomic_DNA"/>
</dbReference>
<name>A0A4R1QVB8_9FIRM</name>
<evidence type="ECO:0000313" key="2">
    <source>
        <dbReference type="Proteomes" id="UP000295718"/>
    </source>
</evidence>
<proteinExistence type="predicted"/>
<dbReference type="STRING" id="1469948.GCA_000732725_02143"/>
<gene>
    <name evidence="1" type="ORF">EDD76_10723</name>
</gene>
<keyword evidence="2" id="KW-1185">Reference proteome</keyword>